<evidence type="ECO:0000313" key="2">
    <source>
        <dbReference type="Proteomes" id="UP000032049"/>
    </source>
</evidence>
<comment type="caution">
    <text evidence="1">The sequence shown here is derived from an EMBL/GenBank/DDBJ whole genome shotgun (WGS) entry which is preliminary data.</text>
</comment>
<sequence length="87" mass="9525">QIDDYLKLNQLPLTNADYLSGILPSVPNNTDWRDLAFRQASPAGLTDAPADFSHASVNVCALFFSDLAPEVDTPVSHAYNSIYIPPF</sequence>
<gene>
    <name evidence="1" type="ORF">TH53_23865</name>
</gene>
<protein>
    <submittedName>
        <fullName evidence="1">Uncharacterized protein</fullName>
    </submittedName>
</protein>
<accession>A0A0D0GKH0</accession>
<dbReference type="EMBL" id="JXRA01000128">
    <property type="protein sequence ID" value="KIO74871.1"/>
    <property type="molecule type" value="Genomic_DNA"/>
</dbReference>
<dbReference type="RefSeq" id="WP_041886466.1">
    <property type="nucleotide sequence ID" value="NZ_JXRA01000128.1"/>
</dbReference>
<proteinExistence type="predicted"/>
<organism evidence="1 2">
    <name type="scientific">Pedobacter lusitanus</name>
    <dbReference type="NCBI Taxonomy" id="1503925"/>
    <lineage>
        <taxon>Bacteria</taxon>
        <taxon>Pseudomonadati</taxon>
        <taxon>Bacteroidota</taxon>
        <taxon>Sphingobacteriia</taxon>
        <taxon>Sphingobacteriales</taxon>
        <taxon>Sphingobacteriaceae</taxon>
        <taxon>Pedobacter</taxon>
    </lineage>
</organism>
<dbReference type="Proteomes" id="UP000032049">
    <property type="component" value="Unassembled WGS sequence"/>
</dbReference>
<keyword evidence="2" id="KW-1185">Reference proteome</keyword>
<name>A0A0D0GKH0_9SPHI</name>
<dbReference type="AlphaFoldDB" id="A0A0D0GKH0"/>
<evidence type="ECO:0000313" key="1">
    <source>
        <dbReference type="EMBL" id="KIO74871.1"/>
    </source>
</evidence>
<reference evidence="1 2" key="1">
    <citation type="submission" date="2015-01" db="EMBL/GenBank/DDBJ databases">
        <title>Draft genome sequence of Pedobacter sp. NL19 isolated from sludge of an effluent treatment pond in an abandoned uranium mine.</title>
        <authorList>
            <person name="Santos T."/>
            <person name="Caetano T."/>
            <person name="Covas C."/>
            <person name="Cruz A."/>
            <person name="Mendo S."/>
        </authorList>
    </citation>
    <scope>NUCLEOTIDE SEQUENCE [LARGE SCALE GENOMIC DNA]</scope>
    <source>
        <strain evidence="1 2">NL19</strain>
    </source>
</reference>
<feature type="non-terminal residue" evidence="1">
    <location>
        <position position="1"/>
    </location>
</feature>